<dbReference type="InterPro" id="IPR018289">
    <property type="entry name" value="MULE_transposase_dom"/>
</dbReference>
<accession>A0A179EY27</accession>
<reference evidence="4 5" key="1">
    <citation type="journal article" date="2016" name="PLoS Pathog.">
        <title>Biosynthesis of antibiotic leucinostatins in bio-control fungus Purpureocillium lilacinum and their inhibition on phytophthora revealed by genome mining.</title>
        <authorList>
            <person name="Wang G."/>
            <person name="Liu Z."/>
            <person name="Lin R."/>
            <person name="Li E."/>
            <person name="Mao Z."/>
            <person name="Ling J."/>
            <person name="Yang Y."/>
            <person name="Yin W.B."/>
            <person name="Xie B."/>
        </authorList>
    </citation>
    <scope>NUCLEOTIDE SEQUENCE [LARGE SCALE GENOMIC DNA]</scope>
    <source>
        <strain evidence="4">170</strain>
    </source>
</reference>
<dbReference type="EMBL" id="LSBJ02000001">
    <property type="protein sequence ID" value="OAQ57809.2"/>
    <property type="molecule type" value="Genomic_DNA"/>
</dbReference>
<evidence type="ECO:0000313" key="4">
    <source>
        <dbReference type="EMBL" id="OAQ57809.2"/>
    </source>
</evidence>
<dbReference type="Pfam" id="PF10551">
    <property type="entry name" value="MULE"/>
    <property type="match status" value="2"/>
</dbReference>
<dbReference type="InterPro" id="IPR052579">
    <property type="entry name" value="Zinc_finger_SWIM"/>
</dbReference>
<gene>
    <name evidence="4" type="ORF">VFPPC_17086</name>
</gene>
<dbReference type="RefSeq" id="XP_022283907.1">
    <property type="nucleotide sequence ID" value="XM_022429060.1"/>
</dbReference>
<dbReference type="KEGG" id="pchm:VFPPC_17086"/>
<feature type="domain" description="MULE transposase" evidence="2">
    <location>
        <begin position="226"/>
        <end position="319"/>
    </location>
</feature>
<dbReference type="STRING" id="1380566.A0A179EY27"/>
<dbReference type="GeneID" id="28858829"/>
<comment type="caution">
    <text evidence="4">The sequence shown here is derived from an EMBL/GenBank/DDBJ whole genome shotgun (WGS) entry which is preliminary data.</text>
</comment>
<name>A0A179EY27_METCM</name>
<keyword evidence="5" id="KW-1185">Reference proteome</keyword>
<dbReference type="PANTHER" id="PTHR31569:SF4">
    <property type="entry name" value="SWIM-TYPE DOMAIN-CONTAINING PROTEIN"/>
    <property type="match status" value="1"/>
</dbReference>
<sequence>MAQAVFPDDVLPSEGVYDSRASLLAAINSWAKPRGYAFTTGKSSKTPNGRVKVVFACDRNKPPPSTLIERKRRTCSRGTGCEFSVLAKESLDGASWVLSHRQGQQYVLHNHPPSEDPSAHPSHRQLSEKDIQDISNLTASGAAPREIRTYLHNNSNTLATQKDVYNQIGAARRDLREGQSSIQALVNRLHEEGFWCQIRLDSDNRVTAIFFAHPDSIAYLQCNPDVLLLDCTYKTNKHSMPLLDMVGVDACERSFCVAFAFLSGETEDDYLWALQHLRSLYQRDLPSVVLTDRCQAAINAAATSFPLSKGLLCTWHVNKAVLQHCRPAFLTDKNQGEKRWDEFYAFWHSIVASPNETIFQERLTSFERKYAKNYTEAVGYIRTTWLDPFKERIVRAWVDKHLHFGNVATSRQVAYGMIEDGVTNSSPRAEGIHSLIKAHIKISTLDLFDVWQAMRPAVTNQLKELKYMRASQQVSMPLDVSGVLFEAVRGWVSHKALRKVLEQRQLLSKPLKAACTKTFTSSFGLPCVHTLKRLEEEGRTLSLQHFHPHWHLKRDVSQPQPMLEPRAVSSQFNRRRNRSVTSTRREPSAFEAIQETMRPKAQPTCSRCHALGHIMTSKACPLRYEELFQVSEQATEVAAQITQTISAATVAPAATETTSVQAAVGQVEADLTTAVQVLAGHTGEGQIETVQELDGLVDHAAASQTSTIEEVADCIVVVQTVADQVAAAETMAAPELRYDDPRAIHHRYVEARQAWYNAQPRGSIKTNQQYRKAMGLPQRYDKVSYKWCLDWKQMGKQRMMQRGPREWTKEEMMAYLDWSRAEEVRVEALVAAEMEGEPFSNRRGMREIWEAAAADCDAQQALYLGAIQVNISNYGSEMAEDTFMEDALPREGIYESREALLEDINSWAKPRGYAFTTGKSTKTPSGRVKVVYACDRNKKPPGSSEGRVRRTSSRRTGYAECARHNHPPSADPSAHPAHRRFEEQDAMTVSKLAISGTAPREIGSYLHKHSDTLATQRDIYNRIAATRRNLREGQSSIQALVDQLQREGFSCRVRLDPDNRLTAIFFAHPDSIAYLQCNPDVLLLDCTYKTNKHHMPLLDMVGVDSCQRSFCIAFAFLLGETEEDYSWALENLRSLYQRDLPSVILTDRCLAAMNAAAIWFSASKPLLCLWHVNKAVLQYCRPFFVSKGGQATNEAEEEAWNVFYASWHLIVASPNEKIFKERLAKFEQQYGDKHPESVGYIRMYWLDPYKEMIVKAWVDKHLHFGNVATSRQVQCGV</sequence>
<feature type="region of interest" description="Disordered" evidence="1">
    <location>
        <begin position="935"/>
        <end position="976"/>
    </location>
</feature>
<dbReference type="Proteomes" id="UP000078397">
    <property type="component" value="Unassembled WGS sequence"/>
</dbReference>
<dbReference type="Pfam" id="PF15288">
    <property type="entry name" value="zf-CCHC_6"/>
    <property type="match status" value="1"/>
</dbReference>
<dbReference type="OrthoDB" id="4868085at2759"/>
<feature type="region of interest" description="Disordered" evidence="1">
    <location>
        <begin position="564"/>
        <end position="588"/>
    </location>
</feature>
<dbReference type="PANTHER" id="PTHR31569">
    <property type="entry name" value="SWIM-TYPE DOMAIN-CONTAINING PROTEIN"/>
    <property type="match status" value="1"/>
</dbReference>
<protein>
    <submittedName>
        <fullName evidence="4">Mutator-like element transposase</fullName>
    </submittedName>
</protein>
<dbReference type="AlphaFoldDB" id="A0A179EY27"/>
<feature type="domain" description="Zinc knuckle" evidence="3">
    <location>
        <begin position="605"/>
        <end position="633"/>
    </location>
</feature>
<evidence type="ECO:0000313" key="5">
    <source>
        <dbReference type="Proteomes" id="UP000078397"/>
    </source>
</evidence>
<proteinExistence type="predicted"/>
<evidence type="ECO:0000256" key="1">
    <source>
        <dbReference type="SAM" id="MobiDB-lite"/>
    </source>
</evidence>
<dbReference type="InterPro" id="IPR041670">
    <property type="entry name" value="Znf-CCHC_6"/>
</dbReference>
<evidence type="ECO:0000259" key="2">
    <source>
        <dbReference type="Pfam" id="PF10551"/>
    </source>
</evidence>
<feature type="domain" description="MULE transposase" evidence="2">
    <location>
        <begin position="1081"/>
        <end position="1174"/>
    </location>
</feature>
<organism evidence="4 5">
    <name type="scientific">Pochonia chlamydosporia 170</name>
    <dbReference type="NCBI Taxonomy" id="1380566"/>
    <lineage>
        <taxon>Eukaryota</taxon>
        <taxon>Fungi</taxon>
        <taxon>Dikarya</taxon>
        <taxon>Ascomycota</taxon>
        <taxon>Pezizomycotina</taxon>
        <taxon>Sordariomycetes</taxon>
        <taxon>Hypocreomycetidae</taxon>
        <taxon>Hypocreales</taxon>
        <taxon>Clavicipitaceae</taxon>
        <taxon>Pochonia</taxon>
    </lineage>
</organism>
<evidence type="ECO:0000259" key="3">
    <source>
        <dbReference type="Pfam" id="PF15288"/>
    </source>
</evidence>